<comment type="caution">
    <text evidence="2">The sequence shown here is derived from an EMBL/GenBank/DDBJ whole genome shotgun (WGS) entry which is preliminary data.</text>
</comment>
<evidence type="ECO:0000256" key="1">
    <source>
        <dbReference type="SAM" id="MobiDB-lite"/>
    </source>
</evidence>
<accession>A0A9X8DPG2</accession>
<feature type="region of interest" description="Disordered" evidence="1">
    <location>
        <begin position="72"/>
        <end position="94"/>
    </location>
</feature>
<reference evidence="2 3" key="1">
    <citation type="journal article" date="2018" name="J. Invertebr. Pathol.">
        <title>New genotyping method for the causative agent of crayfish plague (Aphanomyces astaci) based on whole genome data.</title>
        <authorList>
            <person name="Minardi D."/>
            <person name="Studholme D.J."/>
            <person name="van der Giezen M."/>
            <person name="Pretto T."/>
            <person name="Oidtmann B."/>
        </authorList>
    </citation>
    <scope>NUCLEOTIDE SEQUENCE [LARGE SCALE GENOMIC DNA]</scope>
    <source>
        <strain evidence="2 3">KB13</strain>
    </source>
</reference>
<evidence type="ECO:0000313" key="3">
    <source>
        <dbReference type="Proteomes" id="UP000275652"/>
    </source>
</evidence>
<protein>
    <submittedName>
        <fullName evidence="2">Uncharacterized protein</fullName>
    </submittedName>
</protein>
<evidence type="ECO:0000313" key="2">
    <source>
        <dbReference type="EMBL" id="RLO01258.1"/>
    </source>
</evidence>
<dbReference type="Proteomes" id="UP000275652">
    <property type="component" value="Unassembled WGS sequence"/>
</dbReference>
<name>A0A9X8DPG2_APHAT</name>
<organism evidence="2 3">
    <name type="scientific">Aphanomyces astaci</name>
    <name type="common">Crayfish plague agent</name>
    <dbReference type="NCBI Taxonomy" id="112090"/>
    <lineage>
        <taxon>Eukaryota</taxon>
        <taxon>Sar</taxon>
        <taxon>Stramenopiles</taxon>
        <taxon>Oomycota</taxon>
        <taxon>Saprolegniomycetes</taxon>
        <taxon>Saprolegniales</taxon>
        <taxon>Verrucalvaceae</taxon>
        <taxon>Aphanomyces</taxon>
    </lineage>
</organism>
<dbReference type="EMBL" id="QUTI01036827">
    <property type="protein sequence ID" value="RLO01258.1"/>
    <property type="molecule type" value="Genomic_DNA"/>
</dbReference>
<feature type="compositionally biased region" description="Basic and acidic residues" evidence="1">
    <location>
        <begin position="84"/>
        <end position="94"/>
    </location>
</feature>
<gene>
    <name evidence="2" type="ORF">DYB28_015148</name>
</gene>
<dbReference type="AlphaFoldDB" id="A0A9X8DPG2"/>
<proteinExistence type="predicted"/>
<sequence length="169" mass="18747">MLSQTCLALTNVHVRIHKLRAEDGDANTQYVNRLISIGSKIVKNKKAASRTYRSKRKVRLSLAMAAESAFTAADPGGSNTEIGSHSESDSGRLKHTESWRLNRCKDDQVAWNQRLHALPQHCTRSLVYGAHITVPVMWAPYTSERVQSQPTEHAPSPSIATFGFLLTHA</sequence>